<name>A0A4R5Q6V4_9PROT</name>
<dbReference type="Proteomes" id="UP000295096">
    <property type="component" value="Unassembled WGS sequence"/>
</dbReference>
<dbReference type="InterPro" id="IPR005064">
    <property type="entry name" value="BUG"/>
</dbReference>
<evidence type="ECO:0000313" key="2">
    <source>
        <dbReference type="EMBL" id="TDH58426.1"/>
    </source>
</evidence>
<sequence>MPSKGMFWGNVMWPAEARFGRRRLLTATAALTPIAARAQDAGDWPNRPVRLVVPFPPGGPTDIIARLYAQALGPVLKQTVLVENRAGGSGVTGTDYVLKSAADGYTFGIIDGGSLTILPHTQPKMPYRVPEDVTPISVVTRVPEALVAHPSLGVKSLPELLELAKRQPGKLNIGTAGAAGISHLTALVFRAQTGAAVEVVPYRGAAPAVTDLVAGQVQLLFADLPPLLPHIRAGSMTTLALAARQRSPTLPDVPTTGEFGFPKLLAENWYCAVAPRGLPAPIAARFSAALKEASQVAGVKNELAAQGAEATWTSPEEMLALMREDSESWRQVVVTSGVKSE</sequence>
<comment type="caution">
    <text evidence="2">The sequence shown here is derived from an EMBL/GenBank/DDBJ whole genome shotgun (WGS) entry which is preliminary data.</text>
</comment>
<dbReference type="SUPFAM" id="SSF53850">
    <property type="entry name" value="Periplasmic binding protein-like II"/>
    <property type="match status" value="1"/>
</dbReference>
<evidence type="ECO:0000256" key="1">
    <source>
        <dbReference type="ARBA" id="ARBA00006987"/>
    </source>
</evidence>
<dbReference type="PANTHER" id="PTHR42928">
    <property type="entry name" value="TRICARBOXYLATE-BINDING PROTEIN"/>
    <property type="match status" value="1"/>
</dbReference>
<organism evidence="2 3">
    <name type="scientific">Dankookia rubra</name>
    <dbReference type="NCBI Taxonomy" id="1442381"/>
    <lineage>
        <taxon>Bacteria</taxon>
        <taxon>Pseudomonadati</taxon>
        <taxon>Pseudomonadota</taxon>
        <taxon>Alphaproteobacteria</taxon>
        <taxon>Acetobacterales</taxon>
        <taxon>Roseomonadaceae</taxon>
        <taxon>Dankookia</taxon>
    </lineage>
</organism>
<dbReference type="PANTHER" id="PTHR42928:SF5">
    <property type="entry name" value="BLR1237 PROTEIN"/>
    <property type="match status" value="1"/>
</dbReference>
<gene>
    <name evidence="2" type="ORF">E2C06_32655</name>
</gene>
<comment type="similarity">
    <text evidence="1">Belongs to the UPF0065 (bug) family.</text>
</comment>
<protein>
    <submittedName>
        <fullName evidence="2">Tripartite tricarboxylate transporter substrate binding protein</fullName>
    </submittedName>
</protein>
<dbReference type="PIRSF" id="PIRSF017082">
    <property type="entry name" value="YflP"/>
    <property type="match status" value="1"/>
</dbReference>
<proteinExistence type="inferred from homology"/>
<evidence type="ECO:0000313" key="3">
    <source>
        <dbReference type="Proteomes" id="UP000295096"/>
    </source>
</evidence>
<dbReference type="OrthoDB" id="7250553at2"/>
<dbReference type="EMBL" id="SMSJ01000122">
    <property type="protein sequence ID" value="TDH58426.1"/>
    <property type="molecule type" value="Genomic_DNA"/>
</dbReference>
<dbReference type="InterPro" id="IPR042100">
    <property type="entry name" value="Bug_dom1"/>
</dbReference>
<dbReference type="Gene3D" id="3.40.190.150">
    <property type="entry name" value="Bordetella uptake gene, domain 1"/>
    <property type="match status" value="1"/>
</dbReference>
<dbReference type="Gene3D" id="3.40.190.10">
    <property type="entry name" value="Periplasmic binding protein-like II"/>
    <property type="match status" value="1"/>
</dbReference>
<reference evidence="2 3" key="1">
    <citation type="journal article" date="2016" name="J. Microbiol.">
        <title>Dankookia rubra gen. nov., sp. nov., an alphaproteobacterium isolated from sediment of a shallow stream.</title>
        <authorList>
            <person name="Kim W.H."/>
            <person name="Kim D.H."/>
            <person name="Kang K."/>
            <person name="Ahn T.Y."/>
        </authorList>
    </citation>
    <scope>NUCLEOTIDE SEQUENCE [LARGE SCALE GENOMIC DNA]</scope>
    <source>
        <strain evidence="2 3">JCM30602</strain>
    </source>
</reference>
<dbReference type="AlphaFoldDB" id="A0A4R5Q6V4"/>
<dbReference type="Pfam" id="PF03401">
    <property type="entry name" value="TctC"/>
    <property type="match status" value="1"/>
</dbReference>
<keyword evidence="3" id="KW-1185">Reference proteome</keyword>
<accession>A0A4R5Q6V4</accession>